<keyword evidence="3" id="KW-0813">Transport</keyword>
<gene>
    <name evidence="17" type="ORF">CWS72_11310</name>
</gene>
<evidence type="ECO:0000256" key="4">
    <source>
        <dbReference type="ARBA" id="ARBA00022452"/>
    </source>
</evidence>
<keyword evidence="9" id="KW-0406">Ion transport</keyword>
<evidence type="ECO:0000256" key="14">
    <source>
        <dbReference type="ARBA" id="ARBA00023288"/>
    </source>
</evidence>
<keyword evidence="13" id="KW-0998">Cell outer membrane</keyword>
<evidence type="ECO:0000256" key="3">
    <source>
        <dbReference type="ARBA" id="ARBA00022448"/>
    </source>
</evidence>
<evidence type="ECO:0000256" key="1">
    <source>
        <dbReference type="ARBA" id="ARBA00004571"/>
    </source>
</evidence>
<organism evidence="17 18">
    <name type="scientific">Telmatospirillum siberiense</name>
    <dbReference type="NCBI Taxonomy" id="382514"/>
    <lineage>
        <taxon>Bacteria</taxon>
        <taxon>Pseudomonadati</taxon>
        <taxon>Pseudomonadota</taxon>
        <taxon>Alphaproteobacteria</taxon>
        <taxon>Rhodospirillales</taxon>
        <taxon>Rhodospirillaceae</taxon>
        <taxon>Telmatospirillum</taxon>
    </lineage>
</organism>
<dbReference type="AlphaFoldDB" id="A0A2N3PVL5"/>
<keyword evidence="10" id="KW-0626">Porin</keyword>
<dbReference type="InterPro" id="IPR003715">
    <property type="entry name" value="Poly_export_N"/>
</dbReference>
<keyword evidence="11" id="KW-0472">Membrane</keyword>
<protein>
    <submittedName>
        <fullName evidence="17">Uncharacterized protein</fullName>
    </submittedName>
</protein>
<dbReference type="InterPro" id="IPR049712">
    <property type="entry name" value="Poly_export"/>
</dbReference>
<evidence type="ECO:0000256" key="11">
    <source>
        <dbReference type="ARBA" id="ARBA00023136"/>
    </source>
</evidence>
<keyword evidence="7" id="KW-0732">Signal</keyword>
<evidence type="ECO:0000256" key="9">
    <source>
        <dbReference type="ARBA" id="ARBA00023065"/>
    </source>
</evidence>
<dbReference type="InterPro" id="IPR054765">
    <property type="entry name" value="SLBB_dom"/>
</dbReference>
<comment type="caution">
    <text evidence="17">The sequence shown here is derived from an EMBL/GenBank/DDBJ whole genome shotgun (WGS) entry which is preliminary data.</text>
</comment>
<evidence type="ECO:0000256" key="10">
    <source>
        <dbReference type="ARBA" id="ARBA00023114"/>
    </source>
</evidence>
<dbReference type="PANTHER" id="PTHR33619">
    <property type="entry name" value="POLYSACCHARIDE EXPORT PROTEIN GFCE-RELATED"/>
    <property type="match status" value="1"/>
</dbReference>
<dbReference type="PANTHER" id="PTHR33619:SF3">
    <property type="entry name" value="POLYSACCHARIDE EXPORT PROTEIN GFCE-RELATED"/>
    <property type="match status" value="1"/>
</dbReference>
<name>A0A2N3PVL5_9PROT</name>
<comment type="similarity">
    <text evidence="2">Belongs to the BexD/CtrA/VexA family.</text>
</comment>
<keyword evidence="4" id="KW-1134">Transmembrane beta strand</keyword>
<keyword evidence="8" id="KW-0625">Polysaccharide transport</keyword>
<evidence type="ECO:0000313" key="18">
    <source>
        <dbReference type="Proteomes" id="UP000233293"/>
    </source>
</evidence>
<keyword evidence="5" id="KW-0762">Sugar transport</keyword>
<evidence type="ECO:0000256" key="6">
    <source>
        <dbReference type="ARBA" id="ARBA00022692"/>
    </source>
</evidence>
<evidence type="ECO:0000259" key="15">
    <source>
        <dbReference type="Pfam" id="PF02563"/>
    </source>
</evidence>
<sequence>MNDVEMEMKKFVCAAVILTALAGCAPSVEPRHQQAAHFSPLAGMAPEYRVGPGDDLSVVLPYNPELNYEGPVGPDGRFTMPVVGTVFVGGQTVSGVEAGIDKALIERKVVKEAHASVSIRHYAQVVYVGGEVKLPGAVPLRNQMDPLQAITVAGGLLDTARSEQVVLIRPGVDGKPVLRVVDLEALIHTGDPAQAVALQPQDTIFVPKSSIAEVDLWIDQYINRTLPFNRSLSYTINDNAGTAATTP</sequence>
<keyword evidence="18" id="KW-1185">Reference proteome</keyword>
<evidence type="ECO:0000256" key="12">
    <source>
        <dbReference type="ARBA" id="ARBA00023139"/>
    </source>
</evidence>
<keyword evidence="12" id="KW-0564">Palmitate</keyword>
<evidence type="ECO:0000256" key="8">
    <source>
        <dbReference type="ARBA" id="ARBA00023047"/>
    </source>
</evidence>
<dbReference type="EMBL" id="PIUM01000011">
    <property type="protein sequence ID" value="PKU24430.1"/>
    <property type="molecule type" value="Genomic_DNA"/>
</dbReference>
<keyword evidence="6" id="KW-0812">Transmembrane</keyword>
<dbReference type="GO" id="GO:0015159">
    <property type="term" value="F:polysaccharide transmembrane transporter activity"/>
    <property type="evidence" value="ECO:0007669"/>
    <property type="project" value="InterPro"/>
</dbReference>
<evidence type="ECO:0000259" key="16">
    <source>
        <dbReference type="Pfam" id="PF22461"/>
    </source>
</evidence>
<evidence type="ECO:0000256" key="5">
    <source>
        <dbReference type="ARBA" id="ARBA00022597"/>
    </source>
</evidence>
<dbReference type="GO" id="GO:0006811">
    <property type="term" value="P:monoatomic ion transport"/>
    <property type="evidence" value="ECO:0007669"/>
    <property type="project" value="UniProtKB-KW"/>
</dbReference>
<dbReference type="GO" id="GO:0009279">
    <property type="term" value="C:cell outer membrane"/>
    <property type="evidence" value="ECO:0007669"/>
    <property type="project" value="UniProtKB-SubCell"/>
</dbReference>
<dbReference type="Proteomes" id="UP000233293">
    <property type="component" value="Unassembled WGS sequence"/>
</dbReference>
<dbReference type="Pfam" id="PF02563">
    <property type="entry name" value="Poly_export"/>
    <property type="match status" value="1"/>
</dbReference>
<comment type="subcellular location">
    <subcellularLocation>
        <location evidence="1">Cell outer membrane</location>
        <topology evidence="1">Multi-pass membrane protein</topology>
    </subcellularLocation>
</comment>
<accession>A0A2N3PVL5</accession>
<feature type="domain" description="SLBB" evidence="16">
    <location>
        <begin position="124"/>
        <end position="206"/>
    </location>
</feature>
<evidence type="ECO:0000313" key="17">
    <source>
        <dbReference type="EMBL" id="PKU24430.1"/>
    </source>
</evidence>
<evidence type="ECO:0000256" key="13">
    <source>
        <dbReference type="ARBA" id="ARBA00023237"/>
    </source>
</evidence>
<dbReference type="Pfam" id="PF22461">
    <property type="entry name" value="SLBB_2"/>
    <property type="match status" value="1"/>
</dbReference>
<dbReference type="Gene3D" id="3.10.560.10">
    <property type="entry name" value="Outer membrane lipoprotein wza domain like"/>
    <property type="match status" value="1"/>
</dbReference>
<proteinExistence type="inferred from homology"/>
<dbReference type="GO" id="GO:0015288">
    <property type="term" value="F:porin activity"/>
    <property type="evidence" value="ECO:0007669"/>
    <property type="project" value="UniProtKB-KW"/>
</dbReference>
<dbReference type="OrthoDB" id="197007at2"/>
<reference evidence="18" key="1">
    <citation type="submission" date="2017-12" db="EMBL/GenBank/DDBJ databases">
        <title>Draft genome sequence of Telmatospirillum siberiense 26-4b1T, an acidotolerant peatland alphaproteobacterium potentially involved in sulfur cycling.</title>
        <authorList>
            <person name="Hausmann B."/>
            <person name="Pjevac P."/>
            <person name="Schreck K."/>
            <person name="Herbold C.W."/>
            <person name="Daims H."/>
            <person name="Wagner M."/>
            <person name="Pester M."/>
            <person name="Loy A."/>
        </authorList>
    </citation>
    <scope>NUCLEOTIDE SEQUENCE [LARGE SCALE GENOMIC DNA]</scope>
    <source>
        <strain evidence="18">26-4b1</strain>
    </source>
</reference>
<dbReference type="RefSeq" id="WP_101250716.1">
    <property type="nucleotide sequence ID" value="NZ_PIUM01000011.1"/>
</dbReference>
<evidence type="ECO:0000256" key="2">
    <source>
        <dbReference type="ARBA" id="ARBA00009450"/>
    </source>
</evidence>
<feature type="domain" description="Polysaccharide export protein N-terminal" evidence="15">
    <location>
        <begin position="45"/>
        <end position="119"/>
    </location>
</feature>
<dbReference type="GO" id="GO:0046930">
    <property type="term" value="C:pore complex"/>
    <property type="evidence" value="ECO:0007669"/>
    <property type="project" value="UniProtKB-KW"/>
</dbReference>
<keyword evidence="14" id="KW-0449">Lipoprotein</keyword>
<evidence type="ECO:0000256" key="7">
    <source>
        <dbReference type="ARBA" id="ARBA00022729"/>
    </source>
</evidence>